<evidence type="ECO:0000259" key="16">
    <source>
        <dbReference type="PROSITE" id="PS51456"/>
    </source>
</evidence>
<keyword evidence="18" id="KW-1185">Reference proteome</keyword>
<keyword evidence="3" id="KW-0963">Cytoplasm</keyword>
<dbReference type="AlphaFoldDB" id="A0ABC9WHS0"/>
<evidence type="ECO:0000256" key="10">
    <source>
        <dbReference type="ARBA" id="ARBA00023212"/>
    </source>
</evidence>
<dbReference type="Gene3D" id="1.10.510.10">
    <property type="entry name" value="Transferase(Phosphotransferase) domain 1"/>
    <property type="match status" value="2"/>
</dbReference>
<feature type="binding site" evidence="13">
    <location>
        <position position="50"/>
    </location>
    <ligand>
        <name>ATP</name>
        <dbReference type="ChEBI" id="CHEBI:30616"/>
    </ligand>
</feature>
<dbReference type="PANTHER" id="PTHR46256:SF4">
    <property type="entry name" value="MYOSIN-IIIA"/>
    <property type="match status" value="1"/>
</dbReference>
<dbReference type="Gene3D" id="1.20.120.720">
    <property type="entry name" value="Myosin VI head, motor domain, U50 subdomain"/>
    <property type="match status" value="1"/>
</dbReference>
<dbReference type="InterPro" id="IPR036961">
    <property type="entry name" value="Kinesin_motor_dom_sf"/>
</dbReference>
<dbReference type="GO" id="GO:0003779">
    <property type="term" value="F:actin binding"/>
    <property type="evidence" value="ECO:0007669"/>
    <property type="project" value="UniProtKB-KW"/>
</dbReference>
<dbReference type="InterPro" id="IPR011009">
    <property type="entry name" value="Kinase-like_dom_sf"/>
</dbReference>
<dbReference type="InterPro" id="IPR001609">
    <property type="entry name" value="Myosin_head_motor_dom-like"/>
</dbReference>
<evidence type="ECO:0000256" key="1">
    <source>
        <dbReference type="ARBA" id="ARBA00004245"/>
    </source>
</evidence>
<evidence type="ECO:0000256" key="12">
    <source>
        <dbReference type="PROSITE-ProRule" id="PRU00782"/>
    </source>
</evidence>
<evidence type="ECO:0000256" key="3">
    <source>
        <dbReference type="ARBA" id="ARBA00022490"/>
    </source>
</evidence>
<dbReference type="InterPro" id="IPR027417">
    <property type="entry name" value="P-loop_NTPase"/>
</dbReference>
<comment type="subcellular location">
    <subcellularLocation>
        <location evidence="2">Cell projection</location>
    </subcellularLocation>
    <subcellularLocation>
        <location evidence="1">Cytoplasm</location>
        <location evidence="1">Cytoskeleton</location>
    </subcellularLocation>
</comment>
<dbReference type="Gene3D" id="3.30.200.20">
    <property type="entry name" value="Phosphorylase Kinase, domain 1"/>
    <property type="match status" value="1"/>
</dbReference>
<comment type="similarity">
    <text evidence="12">Belongs to the TRAFAC class myosin-kinesin ATPase superfamily. Myosin family.</text>
</comment>
<gene>
    <name evidence="17" type="ORF">GRJ2_000945400</name>
</gene>
<keyword evidence="5 12" id="KW-0547">Nucleotide-binding</keyword>
<keyword evidence="4" id="KW-0677">Repeat</keyword>
<keyword evidence="8 12" id="KW-0505">Motor protein</keyword>
<name>A0ABC9WHS0_GRUJA</name>
<dbReference type="SUPFAM" id="SSF52540">
    <property type="entry name" value="P-loop containing nucleoside triphosphate hydrolases"/>
    <property type="match status" value="1"/>
</dbReference>
<dbReference type="GO" id="GO:0003774">
    <property type="term" value="F:cytoskeletal motor activity"/>
    <property type="evidence" value="ECO:0007669"/>
    <property type="project" value="UniProtKB-UniRule"/>
</dbReference>
<dbReference type="InterPro" id="IPR052409">
    <property type="entry name" value="Myosin-III_kinase_activity"/>
</dbReference>
<dbReference type="InterPro" id="IPR001950">
    <property type="entry name" value="SUI1"/>
</dbReference>
<evidence type="ECO:0000256" key="2">
    <source>
        <dbReference type="ARBA" id="ARBA00004316"/>
    </source>
</evidence>
<organism evidence="17 18">
    <name type="scientific">Grus japonensis</name>
    <name type="common">Japanese crane</name>
    <name type="synonym">Red-crowned crane</name>
    <dbReference type="NCBI Taxonomy" id="30415"/>
    <lineage>
        <taxon>Eukaryota</taxon>
        <taxon>Metazoa</taxon>
        <taxon>Chordata</taxon>
        <taxon>Craniata</taxon>
        <taxon>Vertebrata</taxon>
        <taxon>Euteleostomi</taxon>
        <taxon>Archelosauria</taxon>
        <taxon>Archosauria</taxon>
        <taxon>Dinosauria</taxon>
        <taxon>Saurischia</taxon>
        <taxon>Theropoda</taxon>
        <taxon>Coelurosauria</taxon>
        <taxon>Aves</taxon>
        <taxon>Neognathae</taxon>
        <taxon>Neoaves</taxon>
        <taxon>Gruiformes</taxon>
        <taxon>Gruidae</taxon>
        <taxon>Grus</taxon>
    </lineage>
</organism>
<evidence type="ECO:0000256" key="4">
    <source>
        <dbReference type="ARBA" id="ARBA00022737"/>
    </source>
</evidence>
<dbReference type="InterPro" id="IPR017441">
    <property type="entry name" value="Protein_kinase_ATP_BS"/>
</dbReference>
<evidence type="ECO:0000313" key="18">
    <source>
        <dbReference type="Proteomes" id="UP001623348"/>
    </source>
</evidence>
<dbReference type="EMBL" id="BAAFJT010000002">
    <property type="protein sequence ID" value="GAB0184801.1"/>
    <property type="molecule type" value="Genomic_DNA"/>
</dbReference>
<dbReference type="PANTHER" id="PTHR46256">
    <property type="entry name" value="AGAP011099-PA"/>
    <property type="match status" value="1"/>
</dbReference>
<evidence type="ECO:0000256" key="6">
    <source>
        <dbReference type="ARBA" id="ARBA00022840"/>
    </source>
</evidence>
<dbReference type="Gene3D" id="1.20.58.530">
    <property type="match status" value="1"/>
</dbReference>
<dbReference type="PROSITE" id="PS51456">
    <property type="entry name" value="MYOSIN_MOTOR"/>
    <property type="match status" value="1"/>
</dbReference>
<reference evidence="17 18" key="1">
    <citation type="submission" date="2024-06" db="EMBL/GenBank/DDBJ databases">
        <title>The draft genome of Grus japonensis, version 3.</title>
        <authorList>
            <person name="Nabeshima K."/>
            <person name="Suzuki S."/>
            <person name="Onuma M."/>
        </authorList>
    </citation>
    <scope>NUCLEOTIDE SEQUENCE [LARGE SCALE GENOMIC DNA]</scope>
    <source>
        <strain evidence="17 18">451A</strain>
    </source>
</reference>
<keyword evidence="9 12" id="KW-0009">Actin-binding</keyword>
<proteinExistence type="inferred from homology"/>
<evidence type="ECO:0000259" key="15">
    <source>
        <dbReference type="PROSITE" id="PS50296"/>
    </source>
</evidence>
<evidence type="ECO:0000256" key="7">
    <source>
        <dbReference type="ARBA" id="ARBA00023123"/>
    </source>
</evidence>
<keyword evidence="7 12" id="KW-0518">Myosin</keyword>
<dbReference type="InterPro" id="IPR000719">
    <property type="entry name" value="Prot_kinase_dom"/>
</dbReference>
<evidence type="ECO:0000259" key="14">
    <source>
        <dbReference type="PROSITE" id="PS50011"/>
    </source>
</evidence>
<dbReference type="GO" id="GO:0016459">
    <property type="term" value="C:myosin complex"/>
    <property type="evidence" value="ECO:0007669"/>
    <property type="project" value="UniProtKB-KW"/>
</dbReference>
<dbReference type="SUPFAM" id="SSF56112">
    <property type="entry name" value="Protein kinase-like (PK-like)"/>
    <property type="match status" value="1"/>
</dbReference>
<protein>
    <submittedName>
        <fullName evidence="17">Myosin-IIIa</fullName>
    </submittedName>
</protein>
<keyword evidence="11" id="KW-0966">Cell projection</keyword>
<dbReference type="SMART" id="SM00242">
    <property type="entry name" value="MYSc"/>
    <property type="match status" value="1"/>
</dbReference>
<dbReference type="PROSITE" id="PS00107">
    <property type="entry name" value="PROTEIN_KINASE_ATP"/>
    <property type="match status" value="1"/>
</dbReference>
<dbReference type="Pfam" id="PF00069">
    <property type="entry name" value="Pkinase"/>
    <property type="match status" value="1"/>
</dbReference>
<dbReference type="Proteomes" id="UP001623348">
    <property type="component" value="Unassembled WGS sequence"/>
</dbReference>
<dbReference type="Pfam" id="PF00063">
    <property type="entry name" value="Myosin_head"/>
    <property type="match status" value="2"/>
</dbReference>
<dbReference type="SMART" id="SM00220">
    <property type="entry name" value="S_TKc"/>
    <property type="match status" value="1"/>
</dbReference>
<feature type="binding site" evidence="12">
    <location>
        <begin position="445"/>
        <end position="452"/>
    </location>
    <ligand>
        <name>ATP</name>
        <dbReference type="ChEBI" id="CHEBI:30616"/>
    </ligand>
</feature>
<sequence length="858" mass="97066">MLPLTGKTIIFDSFPDPSDTWEIIETIGKGTYGKVFKVLNKKNGSKAAVKILDPVHDIDEEIEAEYNILKALSDHPNVVKFYGMYYKKDVKNGDQLWLVLELCNGGSVTDLVKGFLKRGERMNELIIAYILREALMGLQHLHENKTIHRDIKGNNILLTTEGGVKLVDFVFICKTGLQESQVPETSGGVWRKENLPFQEGKKIRLNKPHTDTSVGPDGLHPGVLRELANAIASPLLIIFKRSWSSEQVPEDCKKVIVTPIRKGKKEDSVNYRLVSPTLNSGKVMEQIILEIISKHMKDKKVIACEQQLDSSYDARCDAWSLGITAIELGDGDPPLADLHPMRALFKIPRNPPPTLQQPELWSPEFNDFINKFERIHTKKGNYSKSLVSNQEEVDDLATLEVLDEHSKLYIGAKRTANPPHIFAVADIGYQSMVTYNSDQCIVISGESGAGKTQSAHLLVQQLTVLGKANNRTLQEKILQVNNLVEAFGNAGTIINDNSSRFGKYLEMKFTCGGTVVGAQISEYLLEKSRVVHQAVYLQNDHFRIVQDFMNNSFYKSQFELIEQCFKVIGFTLEELGSVYSVLAAILNVGNIEFSAVVSEHMIDKSNISNPVALENCASLLCIQADELQEALTSHCVVTRGETIIRPNTVEKATDVRDAMAKALYGRLFSWIVNRINTLLKPDKHLSGNDDGLNIGILDIFGFENFKKNSFEQLCINIANEQIQFYFNQHVFAWEQNEYLYEGVDARVIEYEDNRPLLDMFLQKPMGLLSLLDEESRFPQATDQTLVEKFEDNLKSKYFWRPKRVDLTFGIYHYAGKVTWHTLKAKQQSVTKCGHPRNQSVMQRMKQEILDIIQERRPA</sequence>
<accession>A0ABC9WHS0</accession>
<feature type="domain" description="Myosin motor" evidence="16">
    <location>
        <begin position="403"/>
        <end position="858"/>
    </location>
</feature>
<dbReference type="Gene3D" id="3.40.850.10">
    <property type="entry name" value="Kinesin motor domain"/>
    <property type="match status" value="1"/>
</dbReference>
<evidence type="ECO:0000256" key="8">
    <source>
        <dbReference type="ARBA" id="ARBA00023175"/>
    </source>
</evidence>
<comment type="caution">
    <text evidence="17">The sequence shown here is derived from an EMBL/GenBank/DDBJ whole genome shotgun (WGS) entry which is preliminary data.</text>
</comment>
<comment type="caution">
    <text evidence="12">Lacks conserved residue(s) required for the propagation of feature annotation.</text>
</comment>
<dbReference type="GO" id="GO:0042995">
    <property type="term" value="C:cell projection"/>
    <property type="evidence" value="ECO:0007669"/>
    <property type="project" value="UniProtKB-SubCell"/>
</dbReference>
<feature type="domain" description="Protein kinase" evidence="14">
    <location>
        <begin position="21"/>
        <end position="393"/>
    </location>
</feature>
<dbReference type="PROSITE" id="PS50296">
    <property type="entry name" value="SUI1"/>
    <property type="match status" value="1"/>
</dbReference>
<keyword evidence="10" id="KW-0206">Cytoskeleton</keyword>
<evidence type="ECO:0000313" key="17">
    <source>
        <dbReference type="EMBL" id="GAB0184801.1"/>
    </source>
</evidence>
<evidence type="ECO:0000256" key="13">
    <source>
        <dbReference type="PROSITE-ProRule" id="PRU10141"/>
    </source>
</evidence>
<evidence type="ECO:0000256" key="11">
    <source>
        <dbReference type="ARBA" id="ARBA00023273"/>
    </source>
</evidence>
<evidence type="ECO:0000256" key="9">
    <source>
        <dbReference type="ARBA" id="ARBA00023203"/>
    </source>
</evidence>
<feature type="domain" description="SUI1" evidence="15">
    <location>
        <begin position="464"/>
        <end position="553"/>
    </location>
</feature>
<dbReference type="FunFam" id="1.20.58.530:FF:000010">
    <property type="entry name" value="Myosin IIIA"/>
    <property type="match status" value="1"/>
</dbReference>
<dbReference type="GO" id="GO:0005524">
    <property type="term" value="F:ATP binding"/>
    <property type="evidence" value="ECO:0007669"/>
    <property type="project" value="UniProtKB-UniRule"/>
</dbReference>
<evidence type="ECO:0000256" key="5">
    <source>
        <dbReference type="ARBA" id="ARBA00022741"/>
    </source>
</evidence>
<keyword evidence="6 12" id="KW-0067">ATP-binding</keyword>
<dbReference type="PRINTS" id="PR00193">
    <property type="entry name" value="MYOSINHEAVY"/>
</dbReference>
<dbReference type="PROSITE" id="PS50011">
    <property type="entry name" value="PROTEIN_KINASE_DOM"/>
    <property type="match status" value="1"/>
</dbReference>